<evidence type="ECO:0000259" key="1">
    <source>
        <dbReference type="PROSITE" id="PS50995"/>
    </source>
</evidence>
<dbReference type="InterPro" id="IPR036388">
    <property type="entry name" value="WH-like_DNA-bd_sf"/>
</dbReference>
<dbReference type="RefSeq" id="WP_251779345.1">
    <property type="nucleotide sequence ID" value="NZ_JAMKFE010000009.1"/>
</dbReference>
<feature type="domain" description="HTH marR-type" evidence="1">
    <location>
        <begin position="41"/>
        <end position="174"/>
    </location>
</feature>
<dbReference type="InterPro" id="IPR000835">
    <property type="entry name" value="HTH_MarR-typ"/>
</dbReference>
<dbReference type="InterPro" id="IPR039422">
    <property type="entry name" value="MarR/SlyA-like"/>
</dbReference>
<evidence type="ECO:0000313" key="3">
    <source>
        <dbReference type="Proteomes" id="UP001165541"/>
    </source>
</evidence>
<gene>
    <name evidence="2" type="ORF">M8A51_15315</name>
</gene>
<dbReference type="PROSITE" id="PS50995">
    <property type="entry name" value="HTH_MARR_2"/>
    <property type="match status" value="1"/>
</dbReference>
<dbReference type="InterPro" id="IPR036390">
    <property type="entry name" value="WH_DNA-bd_sf"/>
</dbReference>
<dbReference type="Gene3D" id="1.10.10.10">
    <property type="entry name" value="Winged helix-like DNA-binding domain superfamily/Winged helix DNA-binding domain"/>
    <property type="match status" value="1"/>
</dbReference>
<dbReference type="SMART" id="SM00347">
    <property type="entry name" value="HTH_MARR"/>
    <property type="match status" value="1"/>
</dbReference>
<sequence length="178" mass="19880">MSMHAYPAVSLPPADADYTGDAMSNAKPDPAAHGLDQSSLSHVLGYQLAQADVPVKKIFFKYIGQPLQLRPVEFTILMLIANNENVTQKQLSQALAVSAPNITILLDRLAERELVTRVRNETDRRSQHVLLTRKGATLARKAHEVSLTMEQEVLKHLSDAERGMLIELLQKVARHRRI</sequence>
<keyword evidence="3" id="KW-1185">Reference proteome</keyword>
<dbReference type="PANTHER" id="PTHR33164:SF57">
    <property type="entry name" value="MARR-FAMILY TRANSCRIPTIONAL REGULATOR"/>
    <property type="match status" value="1"/>
</dbReference>
<evidence type="ECO:0000313" key="2">
    <source>
        <dbReference type="EMBL" id="MCM5680894.1"/>
    </source>
</evidence>
<dbReference type="PRINTS" id="PR00598">
    <property type="entry name" value="HTHMARR"/>
</dbReference>
<dbReference type="EMBL" id="JAMKFE010000009">
    <property type="protein sequence ID" value="MCM5680894.1"/>
    <property type="molecule type" value="Genomic_DNA"/>
</dbReference>
<dbReference type="Pfam" id="PF12802">
    <property type="entry name" value="MarR_2"/>
    <property type="match status" value="1"/>
</dbReference>
<proteinExistence type="predicted"/>
<accession>A0ABT0YR53</accession>
<organism evidence="2 3">
    <name type="scientific">Caldimonas mangrovi</name>
    <dbReference type="NCBI Taxonomy" id="2944811"/>
    <lineage>
        <taxon>Bacteria</taxon>
        <taxon>Pseudomonadati</taxon>
        <taxon>Pseudomonadota</taxon>
        <taxon>Betaproteobacteria</taxon>
        <taxon>Burkholderiales</taxon>
        <taxon>Sphaerotilaceae</taxon>
        <taxon>Caldimonas</taxon>
    </lineage>
</organism>
<comment type="caution">
    <text evidence="2">The sequence shown here is derived from an EMBL/GenBank/DDBJ whole genome shotgun (WGS) entry which is preliminary data.</text>
</comment>
<dbReference type="PANTHER" id="PTHR33164">
    <property type="entry name" value="TRANSCRIPTIONAL REGULATOR, MARR FAMILY"/>
    <property type="match status" value="1"/>
</dbReference>
<dbReference type="Proteomes" id="UP001165541">
    <property type="component" value="Unassembled WGS sequence"/>
</dbReference>
<protein>
    <submittedName>
        <fullName evidence="2">MarR family transcriptional regulator</fullName>
    </submittedName>
</protein>
<reference evidence="2" key="1">
    <citation type="submission" date="2022-05" db="EMBL/GenBank/DDBJ databases">
        <title>Schlegelella sp. nov., isolated from mangrove soil.</title>
        <authorList>
            <person name="Liu Y."/>
            <person name="Ge X."/>
            <person name="Liu W."/>
        </authorList>
    </citation>
    <scope>NUCLEOTIDE SEQUENCE</scope>
    <source>
        <strain evidence="2">S2-27</strain>
    </source>
</reference>
<name>A0ABT0YR53_9BURK</name>
<dbReference type="SUPFAM" id="SSF46785">
    <property type="entry name" value="Winged helix' DNA-binding domain"/>
    <property type="match status" value="1"/>
</dbReference>